<reference evidence="2 3" key="1">
    <citation type="submission" date="2019-12" db="EMBL/GenBank/DDBJ databases">
        <title>Roseobacter cerasinus sp. nov., isolated from seawater around aquaculture.</title>
        <authorList>
            <person name="Muramatsu S."/>
            <person name="Takabe Y."/>
            <person name="Mori K."/>
            <person name="Takaichi S."/>
            <person name="Hanada S."/>
        </authorList>
    </citation>
    <scope>NUCLEOTIDE SEQUENCE [LARGE SCALE GENOMIC DNA]</scope>
    <source>
        <strain evidence="2 3">AI77</strain>
    </source>
</reference>
<feature type="transmembrane region" description="Helical" evidence="1">
    <location>
        <begin position="49"/>
        <end position="71"/>
    </location>
</feature>
<evidence type="ECO:0000256" key="1">
    <source>
        <dbReference type="SAM" id="Phobius"/>
    </source>
</evidence>
<evidence type="ECO:0000313" key="3">
    <source>
        <dbReference type="Proteomes" id="UP000436522"/>
    </source>
</evidence>
<dbReference type="AlphaFoldDB" id="A0A640VRR5"/>
<gene>
    <name evidence="2" type="ORF">So717_15440</name>
</gene>
<proteinExistence type="predicted"/>
<comment type="caution">
    <text evidence="2">The sequence shown here is derived from an EMBL/GenBank/DDBJ whole genome shotgun (WGS) entry which is preliminary data.</text>
</comment>
<evidence type="ECO:0000313" key="2">
    <source>
        <dbReference type="EMBL" id="GFE49791.1"/>
    </source>
</evidence>
<keyword evidence="1" id="KW-0472">Membrane</keyword>
<organism evidence="2 3">
    <name type="scientific">Roseobacter cerasinus</name>
    <dbReference type="NCBI Taxonomy" id="2602289"/>
    <lineage>
        <taxon>Bacteria</taxon>
        <taxon>Pseudomonadati</taxon>
        <taxon>Pseudomonadota</taxon>
        <taxon>Alphaproteobacteria</taxon>
        <taxon>Rhodobacterales</taxon>
        <taxon>Roseobacteraceae</taxon>
        <taxon>Roseobacter</taxon>
    </lineage>
</organism>
<dbReference type="Proteomes" id="UP000436522">
    <property type="component" value="Unassembled WGS sequence"/>
</dbReference>
<name>A0A640VRR5_9RHOB</name>
<keyword evidence="1" id="KW-0812">Transmembrane</keyword>
<keyword evidence="1" id="KW-1133">Transmembrane helix</keyword>
<dbReference type="EMBL" id="BLIV01000003">
    <property type="protein sequence ID" value="GFE49791.1"/>
    <property type="molecule type" value="Genomic_DNA"/>
</dbReference>
<sequence>MSIFEMPIELLGIGLALSAVVVYLQAFVRGAPIKSEGGAWFPPPKDGELNFPALCFLVVILIFCGSIFHILHNEPANFSPEEGVFLLTREHSVPGKTNCPEHTVPAGSVVVGVNSQHNDELGVLGSGVLQRANAGSFFNDDNYWIKGVFALCETTQAQEAKP</sequence>
<dbReference type="RefSeq" id="WP_159975772.1">
    <property type="nucleotide sequence ID" value="NZ_BLIV01000003.1"/>
</dbReference>
<protein>
    <submittedName>
        <fullName evidence="2">Uncharacterized protein</fullName>
    </submittedName>
</protein>
<accession>A0A640VRR5</accession>
<keyword evidence="3" id="KW-1185">Reference proteome</keyword>